<keyword evidence="1" id="KW-0812">Transmembrane</keyword>
<evidence type="ECO:0000313" key="2">
    <source>
        <dbReference type="EMBL" id="KAH7129391.1"/>
    </source>
</evidence>
<keyword evidence="1" id="KW-0472">Membrane</keyword>
<dbReference type="Proteomes" id="UP000717696">
    <property type="component" value="Unassembled WGS sequence"/>
</dbReference>
<name>A0A9P9IR31_9HYPO</name>
<feature type="transmembrane region" description="Helical" evidence="1">
    <location>
        <begin position="56"/>
        <end position="78"/>
    </location>
</feature>
<organism evidence="2 3">
    <name type="scientific">Dactylonectria estremocensis</name>
    <dbReference type="NCBI Taxonomy" id="1079267"/>
    <lineage>
        <taxon>Eukaryota</taxon>
        <taxon>Fungi</taxon>
        <taxon>Dikarya</taxon>
        <taxon>Ascomycota</taxon>
        <taxon>Pezizomycotina</taxon>
        <taxon>Sordariomycetes</taxon>
        <taxon>Hypocreomycetidae</taxon>
        <taxon>Hypocreales</taxon>
        <taxon>Nectriaceae</taxon>
        <taxon>Dactylonectria</taxon>
    </lineage>
</organism>
<protein>
    <submittedName>
        <fullName evidence="2">Uncharacterized protein</fullName>
    </submittedName>
</protein>
<accession>A0A9P9IR31</accession>
<sequence>MPTTTPHYTPFPRHVFRMAAQCPKLCAGAFPYLINFNDGTRLVLVPSSRYFLELHVLTQVLVSLLVVLIQNLVVVVFCKPKAARGDDLSLACITNSRSEVSLLEIEKKLKVRESLPWIRTPINGGEFSSWIVLPSLRCGAHRKLLHHRWRLGQQPQEKCTQKPYPNISTPES</sequence>
<dbReference type="AlphaFoldDB" id="A0A9P9IR31"/>
<gene>
    <name evidence="2" type="ORF">B0J13DRAFT_137149</name>
</gene>
<dbReference type="EMBL" id="JAGMUU010000021">
    <property type="protein sequence ID" value="KAH7129391.1"/>
    <property type="molecule type" value="Genomic_DNA"/>
</dbReference>
<keyword evidence="3" id="KW-1185">Reference proteome</keyword>
<evidence type="ECO:0000256" key="1">
    <source>
        <dbReference type="SAM" id="Phobius"/>
    </source>
</evidence>
<reference evidence="2" key="1">
    <citation type="journal article" date="2021" name="Nat. Commun.">
        <title>Genetic determinants of endophytism in the Arabidopsis root mycobiome.</title>
        <authorList>
            <person name="Mesny F."/>
            <person name="Miyauchi S."/>
            <person name="Thiergart T."/>
            <person name="Pickel B."/>
            <person name="Atanasova L."/>
            <person name="Karlsson M."/>
            <person name="Huettel B."/>
            <person name="Barry K.W."/>
            <person name="Haridas S."/>
            <person name="Chen C."/>
            <person name="Bauer D."/>
            <person name="Andreopoulos W."/>
            <person name="Pangilinan J."/>
            <person name="LaButti K."/>
            <person name="Riley R."/>
            <person name="Lipzen A."/>
            <person name="Clum A."/>
            <person name="Drula E."/>
            <person name="Henrissat B."/>
            <person name="Kohler A."/>
            <person name="Grigoriev I.V."/>
            <person name="Martin F.M."/>
            <person name="Hacquard S."/>
        </authorList>
    </citation>
    <scope>NUCLEOTIDE SEQUENCE</scope>
    <source>
        <strain evidence="2">MPI-CAGE-AT-0021</strain>
    </source>
</reference>
<keyword evidence="1" id="KW-1133">Transmembrane helix</keyword>
<evidence type="ECO:0000313" key="3">
    <source>
        <dbReference type="Proteomes" id="UP000717696"/>
    </source>
</evidence>
<comment type="caution">
    <text evidence="2">The sequence shown here is derived from an EMBL/GenBank/DDBJ whole genome shotgun (WGS) entry which is preliminary data.</text>
</comment>
<proteinExistence type="predicted"/>